<protein>
    <submittedName>
        <fullName evidence="2">Uncharacterized protein</fullName>
    </submittedName>
</protein>
<evidence type="ECO:0000313" key="2">
    <source>
        <dbReference type="EMBL" id="KAK3682320.1"/>
    </source>
</evidence>
<accession>A0AAE1C823</accession>
<reference evidence="2" key="1">
    <citation type="journal article" date="2023" name="Mol. Phylogenet. Evol.">
        <title>Genome-scale phylogeny and comparative genomics of the fungal order Sordariales.</title>
        <authorList>
            <person name="Hensen N."/>
            <person name="Bonometti L."/>
            <person name="Westerberg I."/>
            <person name="Brannstrom I.O."/>
            <person name="Guillou S."/>
            <person name="Cros-Aarteil S."/>
            <person name="Calhoun S."/>
            <person name="Haridas S."/>
            <person name="Kuo A."/>
            <person name="Mondo S."/>
            <person name="Pangilinan J."/>
            <person name="Riley R."/>
            <person name="LaButti K."/>
            <person name="Andreopoulos B."/>
            <person name="Lipzen A."/>
            <person name="Chen C."/>
            <person name="Yan M."/>
            <person name="Daum C."/>
            <person name="Ng V."/>
            <person name="Clum A."/>
            <person name="Steindorff A."/>
            <person name="Ohm R.A."/>
            <person name="Martin F."/>
            <person name="Silar P."/>
            <person name="Natvig D.O."/>
            <person name="Lalanne C."/>
            <person name="Gautier V."/>
            <person name="Ament-Velasquez S.L."/>
            <person name="Kruys A."/>
            <person name="Hutchinson M.I."/>
            <person name="Powell A.J."/>
            <person name="Barry K."/>
            <person name="Miller A.N."/>
            <person name="Grigoriev I.V."/>
            <person name="Debuchy R."/>
            <person name="Gladieux P."/>
            <person name="Hiltunen Thoren M."/>
            <person name="Johannesson H."/>
        </authorList>
    </citation>
    <scope>NUCLEOTIDE SEQUENCE</scope>
    <source>
        <strain evidence="2">CBS 314.62</strain>
    </source>
</reference>
<reference evidence="2" key="2">
    <citation type="submission" date="2023-06" db="EMBL/GenBank/DDBJ databases">
        <authorList>
            <consortium name="Lawrence Berkeley National Laboratory"/>
            <person name="Haridas S."/>
            <person name="Hensen N."/>
            <person name="Bonometti L."/>
            <person name="Westerberg I."/>
            <person name="Brannstrom I.O."/>
            <person name="Guillou S."/>
            <person name="Cros-Aarteil S."/>
            <person name="Calhoun S."/>
            <person name="Kuo A."/>
            <person name="Mondo S."/>
            <person name="Pangilinan J."/>
            <person name="Riley R."/>
            <person name="Labutti K."/>
            <person name="Andreopoulos B."/>
            <person name="Lipzen A."/>
            <person name="Chen C."/>
            <person name="Yanf M."/>
            <person name="Daum C."/>
            <person name="Ng V."/>
            <person name="Clum A."/>
            <person name="Steindorff A."/>
            <person name="Ohm R."/>
            <person name="Martin F."/>
            <person name="Silar P."/>
            <person name="Natvig D."/>
            <person name="Lalanne C."/>
            <person name="Gautier V."/>
            <person name="Ament-Velasquez S.L."/>
            <person name="Kruys A."/>
            <person name="Hutchinson M.I."/>
            <person name="Powell A.J."/>
            <person name="Barry K."/>
            <person name="Miller A.N."/>
            <person name="Grigoriev I.V."/>
            <person name="Debuchy R."/>
            <person name="Gladieux P."/>
            <person name="Thoren M.H."/>
            <person name="Johannesson H."/>
        </authorList>
    </citation>
    <scope>NUCLEOTIDE SEQUENCE</scope>
    <source>
        <strain evidence="2">CBS 314.62</strain>
    </source>
</reference>
<proteinExistence type="predicted"/>
<feature type="compositionally biased region" description="Low complexity" evidence="1">
    <location>
        <begin position="65"/>
        <end position="76"/>
    </location>
</feature>
<sequence>MTFLKLIPNPEVDRPRRHSMGSSANYRASVSEWLLKNQNHDHDAGNDAARKTPISRTHSHGQQQTPPFSSSSSSWPFFPPSPSPRSPNTTTTESTQTKLFAAIEKSRESETLHAYDVGVYAALQSMAQFWRQRAKQPHVSVPEKRIFQREAQRLTELMGDAEREMMVSNARLMRKQQVEQRLWEKMQSYNTEEDVERGGENNEEGDDRKLWETETVSELILGTPLGGSMAGGGWALGGSTAALAAAEDGARTKDKVQGMSCYM</sequence>
<feature type="region of interest" description="Disordered" evidence="1">
    <location>
        <begin position="1"/>
        <end position="95"/>
    </location>
</feature>
<evidence type="ECO:0000256" key="1">
    <source>
        <dbReference type="SAM" id="MobiDB-lite"/>
    </source>
</evidence>
<gene>
    <name evidence="2" type="ORF">B0T22DRAFT_521533</name>
</gene>
<name>A0AAE1C823_9PEZI</name>
<feature type="compositionally biased region" description="Polar residues" evidence="1">
    <location>
        <begin position="54"/>
        <end position="64"/>
    </location>
</feature>
<feature type="compositionally biased region" description="Basic and acidic residues" evidence="1">
    <location>
        <begin position="38"/>
        <end position="50"/>
    </location>
</feature>
<evidence type="ECO:0000313" key="3">
    <source>
        <dbReference type="Proteomes" id="UP001270362"/>
    </source>
</evidence>
<dbReference type="Proteomes" id="UP001270362">
    <property type="component" value="Unassembled WGS sequence"/>
</dbReference>
<feature type="compositionally biased region" description="Basic and acidic residues" evidence="1">
    <location>
        <begin position="196"/>
        <end position="209"/>
    </location>
</feature>
<comment type="caution">
    <text evidence="2">The sequence shown here is derived from an EMBL/GenBank/DDBJ whole genome shotgun (WGS) entry which is preliminary data.</text>
</comment>
<dbReference type="AlphaFoldDB" id="A0AAE1C823"/>
<dbReference type="EMBL" id="JAULSO010000005">
    <property type="protein sequence ID" value="KAK3682320.1"/>
    <property type="molecule type" value="Genomic_DNA"/>
</dbReference>
<feature type="region of interest" description="Disordered" evidence="1">
    <location>
        <begin position="189"/>
        <end position="209"/>
    </location>
</feature>
<organism evidence="2 3">
    <name type="scientific">Podospora appendiculata</name>
    <dbReference type="NCBI Taxonomy" id="314037"/>
    <lineage>
        <taxon>Eukaryota</taxon>
        <taxon>Fungi</taxon>
        <taxon>Dikarya</taxon>
        <taxon>Ascomycota</taxon>
        <taxon>Pezizomycotina</taxon>
        <taxon>Sordariomycetes</taxon>
        <taxon>Sordariomycetidae</taxon>
        <taxon>Sordariales</taxon>
        <taxon>Podosporaceae</taxon>
        <taxon>Podospora</taxon>
    </lineage>
</organism>
<feature type="compositionally biased region" description="Low complexity" evidence="1">
    <location>
        <begin position="86"/>
        <end position="95"/>
    </location>
</feature>
<keyword evidence="3" id="KW-1185">Reference proteome</keyword>